<accession>H2ZUA1</accession>
<evidence type="ECO:0000313" key="7">
    <source>
        <dbReference type="Proteomes" id="UP000008672"/>
    </source>
</evidence>
<dbReference type="EMBL" id="AFYH01255063">
    <property type="status" value="NOT_ANNOTATED_CDS"/>
    <property type="molecule type" value="Genomic_DNA"/>
</dbReference>
<keyword evidence="3" id="KW-0966">Cell projection</keyword>
<dbReference type="PANTHER" id="PTHR23116:SF29">
    <property type="entry name" value="PDZ DOMAIN-CONTAINING PROTEIN 7"/>
    <property type="match status" value="1"/>
</dbReference>
<dbReference type="Pfam" id="PF00595">
    <property type="entry name" value="PDZ"/>
    <property type="match status" value="1"/>
</dbReference>
<evidence type="ECO:0000256" key="1">
    <source>
        <dbReference type="ARBA" id="ARBA00004316"/>
    </source>
</evidence>
<dbReference type="PROSITE" id="PS50106">
    <property type="entry name" value="PDZ"/>
    <property type="match status" value="1"/>
</dbReference>
<protein>
    <submittedName>
        <fullName evidence="6">PDZ domain containing 7</fullName>
    </submittedName>
</protein>
<dbReference type="EMBL" id="AFYH01255068">
    <property type="status" value="NOT_ANNOTATED_CDS"/>
    <property type="molecule type" value="Genomic_DNA"/>
</dbReference>
<dbReference type="GO" id="GO:0060088">
    <property type="term" value="P:auditory receptor cell stereocilium organization"/>
    <property type="evidence" value="ECO:0007669"/>
    <property type="project" value="TreeGrafter"/>
</dbReference>
<dbReference type="STRING" id="7897.ENSLACP00000000972"/>
<dbReference type="EMBL" id="AFYH01255065">
    <property type="status" value="NOT_ANNOTATED_CDS"/>
    <property type="molecule type" value="Genomic_DNA"/>
</dbReference>
<feature type="compositionally biased region" description="Basic and acidic residues" evidence="4">
    <location>
        <begin position="493"/>
        <end position="505"/>
    </location>
</feature>
<dbReference type="Gene3D" id="2.30.42.10">
    <property type="match status" value="1"/>
</dbReference>
<name>H2ZUA1_LATCH</name>
<feature type="domain" description="PDZ" evidence="5">
    <location>
        <begin position="51"/>
        <end position="118"/>
    </location>
</feature>
<organism evidence="6 7">
    <name type="scientific">Latimeria chalumnae</name>
    <name type="common">Coelacanth</name>
    <dbReference type="NCBI Taxonomy" id="7897"/>
    <lineage>
        <taxon>Eukaryota</taxon>
        <taxon>Metazoa</taxon>
        <taxon>Chordata</taxon>
        <taxon>Craniata</taxon>
        <taxon>Vertebrata</taxon>
        <taxon>Euteleostomi</taxon>
        <taxon>Coelacanthiformes</taxon>
        <taxon>Coelacanthidae</taxon>
        <taxon>Latimeria</taxon>
    </lineage>
</organism>
<feature type="region of interest" description="Disordered" evidence="4">
    <location>
        <begin position="414"/>
        <end position="505"/>
    </location>
</feature>
<dbReference type="FunFam" id="2.30.42.10:FF:000092">
    <property type="entry name" value="PDZ domain containing 7"/>
    <property type="match status" value="1"/>
</dbReference>
<dbReference type="EMBL" id="AFYH01255067">
    <property type="status" value="NOT_ANNOTATED_CDS"/>
    <property type="molecule type" value="Genomic_DNA"/>
</dbReference>
<evidence type="ECO:0000259" key="5">
    <source>
        <dbReference type="PROSITE" id="PS50106"/>
    </source>
</evidence>
<dbReference type="InterPro" id="IPR001478">
    <property type="entry name" value="PDZ"/>
</dbReference>
<dbReference type="GO" id="GO:0007605">
    <property type="term" value="P:sensory perception of sound"/>
    <property type="evidence" value="ECO:0007669"/>
    <property type="project" value="TreeGrafter"/>
</dbReference>
<keyword evidence="7" id="KW-1185">Reference proteome</keyword>
<dbReference type="GeneTree" id="ENSGT00950000183002"/>
<dbReference type="SUPFAM" id="SSF50156">
    <property type="entry name" value="PDZ domain-like"/>
    <property type="match status" value="1"/>
</dbReference>
<dbReference type="GO" id="GO:0002142">
    <property type="term" value="C:stereocilia ankle link complex"/>
    <property type="evidence" value="ECO:0007669"/>
    <property type="project" value="TreeGrafter"/>
</dbReference>
<evidence type="ECO:0000256" key="3">
    <source>
        <dbReference type="ARBA" id="ARBA00023273"/>
    </source>
</evidence>
<evidence type="ECO:0000256" key="4">
    <source>
        <dbReference type="SAM" id="MobiDB-lite"/>
    </source>
</evidence>
<comment type="subcellular location">
    <subcellularLocation>
        <location evidence="1">Cell projection</location>
    </subcellularLocation>
</comment>
<dbReference type="GO" id="GO:0032426">
    <property type="term" value="C:stereocilium tip"/>
    <property type="evidence" value="ECO:0007669"/>
    <property type="project" value="TreeGrafter"/>
</dbReference>
<dbReference type="GO" id="GO:0005929">
    <property type="term" value="C:cilium"/>
    <property type="evidence" value="ECO:0007669"/>
    <property type="project" value="TreeGrafter"/>
</dbReference>
<evidence type="ECO:0000313" key="6">
    <source>
        <dbReference type="Ensembl" id="ENSLACP00000000972.1"/>
    </source>
</evidence>
<proteinExistence type="predicted"/>
<dbReference type="PANTHER" id="PTHR23116">
    <property type="entry name" value="PDZ DOMAIN CONTAINING WHIRLIN AND HARMONIN-RELATED"/>
    <property type="match status" value="1"/>
</dbReference>
<sequence length="505" mass="55727">NTATRYLLRKQNRQLNGQPRGIRASSPMGRVILINSPAGATGSDESDDIHTVTVEKSPDGKLGFSVRGGSEHGLSIFVSKVETGSTAEAAGLCVGDKIMEVNGISLENITMSSAVKVLTGNKRLRMVVRRLGRVPGIRFSKEKTTWVDIVNRRLIVERGGQTPSDSGSEDEIRRIIHLYTTSDDYFLGFNIRGGKEFGLGIYVSKGGKRSIEGGGGSDLGHKARIYFRACSEVRRGGDFSHGVRMATLLFLIIVPLTWEEAGRYPAYKELVAEYSWLNRLTNGQFQQSTTTSETNSSSSSYSSGTPFNSINYESDMVDVCISTEDSLRDVHLEKTETAIQTDLQLSPSLAIDQDGGHRSGTIRTLGPTVLLKETAIRAENVQEAGQSRHRTYSTVDSSDELLDSPKTALLMALSKPRKPIQRSQSHVTVYEEKKKRRKQKQKARDDGVNLQRSKTFVTLLFRGRRTGKMTVQNPKESKDAGTTQQRARSKSPSRSEAEKKGREQS</sequence>
<dbReference type="GO" id="GO:0005886">
    <property type="term" value="C:plasma membrane"/>
    <property type="evidence" value="ECO:0007669"/>
    <property type="project" value="TreeGrafter"/>
</dbReference>
<dbReference type="HOGENOM" id="CLU_041092_0_0_1"/>
<feature type="compositionally biased region" description="Polar residues" evidence="4">
    <location>
        <begin position="469"/>
        <end position="492"/>
    </location>
</feature>
<dbReference type="CDD" id="cd10833">
    <property type="entry name" value="PDZ1_PDZD7-like"/>
    <property type="match status" value="1"/>
</dbReference>
<dbReference type="Proteomes" id="UP000008672">
    <property type="component" value="Unassembled WGS sequence"/>
</dbReference>
<evidence type="ECO:0000256" key="2">
    <source>
        <dbReference type="ARBA" id="ARBA00022737"/>
    </source>
</evidence>
<dbReference type="EMBL" id="AFYH01255060">
    <property type="status" value="NOT_ANNOTATED_CDS"/>
    <property type="molecule type" value="Genomic_DNA"/>
</dbReference>
<dbReference type="OMA" id="TWEEAGR"/>
<reference evidence="7" key="1">
    <citation type="submission" date="2011-08" db="EMBL/GenBank/DDBJ databases">
        <title>The draft genome of Latimeria chalumnae.</title>
        <authorList>
            <person name="Di Palma F."/>
            <person name="Alfoldi J."/>
            <person name="Johnson J."/>
            <person name="Berlin A."/>
            <person name="Gnerre S."/>
            <person name="Jaffe D."/>
            <person name="MacCallum I."/>
            <person name="Young S."/>
            <person name="Walker B.J."/>
            <person name="Lander E."/>
            <person name="Lindblad-Toh K."/>
        </authorList>
    </citation>
    <scope>NUCLEOTIDE SEQUENCE [LARGE SCALE GENOMIC DNA]</scope>
    <source>
        <strain evidence="7">Wild caught</strain>
    </source>
</reference>
<dbReference type="EMBL" id="AFYH01255064">
    <property type="status" value="NOT_ANNOTATED_CDS"/>
    <property type="molecule type" value="Genomic_DNA"/>
</dbReference>
<dbReference type="EMBL" id="AFYH01255059">
    <property type="status" value="NOT_ANNOTATED_CDS"/>
    <property type="molecule type" value="Genomic_DNA"/>
</dbReference>
<dbReference type="InterPro" id="IPR036034">
    <property type="entry name" value="PDZ_sf"/>
</dbReference>
<keyword evidence="2" id="KW-0677">Repeat</keyword>
<dbReference type="EMBL" id="AFYH01255061">
    <property type="status" value="NOT_ANNOTATED_CDS"/>
    <property type="molecule type" value="Genomic_DNA"/>
</dbReference>
<dbReference type="Ensembl" id="ENSLACT00000000981.1">
    <property type="protein sequence ID" value="ENSLACP00000000972.1"/>
    <property type="gene ID" value="ENSLACG00000000869.1"/>
</dbReference>
<dbReference type="InParanoid" id="H2ZUA1"/>
<dbReference type="AlphaFoldDB" id="H2ZUA1"/>
<dbReference type="SMART" id="SM00228">
    <property type="entry name" value="PDZ"/>
    <property type="match status" value="1"/>
</dbReference>
<dbReference type="eggNOG" id="KOG3528">
    <property type="taxonomic scope" value="Eukaryota"/>
</dbReference>
<dbReference type="EMBL" id="AFYH01255066">
    <property type="status" value="NOT_ANNOTATED_CDS"/>
    <property type="molecule type" value="Genomic_DNA"/>
</dbReference>
<dbReference type="InterPro" id="IPR051844">
    <property type="entry name" value="USH2_Complex_Protein"/>
</dbReference>
<reference evidence="6" key="3">
    <citation type="submission" date="2025-09" db="UniProtKB">
        <authorList>
            <consortium name="Ensembl"/>
        </authorList>
    </citation>
    <scope>IDENTIFICATION</scope>
</reference>
<dbReference type="EMBL" id="AFYH01255062">
    <property type="status" value="NOT_ANNOTATED_CDS"/>
    <property type="molecule type" value="Genomic_DNA"/>
</dbReference>
<reference evidence="6" key="2">
    <citation type="submission" date="2025-08" db="UniProtKB">
        <authorList>
            <consortium name="Ensembl"/>
        </authorList>
    </citation>
    <scope>IDENTIFICATION</scope>
</reference>